<keyword evidence="2" id="KW-0433">Leucine-rich repeat</keyword>
<reference evidence="14" key="1">
    <citation type="journal article" date="2015" name="Proc. Natl. Acad. Sci. U.S.A.">
        <title>Genome sequencing of adzuki bean (Vigna angularis) provides insight into high starch and low fat accumulation and domestication.</title>
        <authorList>
            <person name="Yang K."/>
            <person name="Tian Z."/>
            <person name="Chen C."/>
            <person name="Luo L."/>
            <person name="Zhao B."/>
            <person name="Wang Z."/>
            <person name="Yu L."/>
            <person name="Li Y."/>
            <person name="Sun Y."/>
            <person name="Li W."/>
            <person name="Chen Y."/>
            <person name="Li Y."/>
            <person name="Zhang Y."/>
            <person name="Ai D."/>
            <person name="Zhao J."/>
            <person name="Shang C."/>
            <person name="Ma Y."/>
            <person name="Wu B."/>
            <person name="Wang M."/>
            <person name="Gao L."/>
            <person name="Sun D."/>
            <person name="Zhang P."/>
            <person name="Guo F."/>
            <person name="Wang W."/>
            <person name="Li Y."/>
            <person name="Wang J."/>
            <person name="Varshney R.K."/>
            <person name="Wang J."/>
            <person name="Ling H.Q."/>
            <person name="Wan P."/>
        </authorList>
    </citation>
    <scope>NUCLEOTIDE SEQUENCE</scope>
    <source>
        <strain evidence="14">cv. Jingnong 6</strain>
    </source>
</reference>
<organism evidence="13 14">
    <name type="scientific">Phaseolus angularis</name>
    <name type="common">Azuki bean</name>
    <name type="synonym">Vigna angularis</name>
    <dbReference type="NCBI Taxonomy" id="3914"/>
    <lineage>
        <taxon>Eukaryota</taxon>
        <taxon>Viridiplantae</taxon>
        <taxon>Streptophyta</taxon>
        <taxon>Embryophyta</taxon>
        <taxon>Tracheophyta</taxon>
        <taxon>Spermatophyta</taxon>
        <taxon>Magnoliopsida</taxon>
        <taxon>eudicotyledons</taxon>
        <taxon>Gunneridae</taxon>
        <taxon>Pentapetalae</taxon>
        <taxon>rosids</taxon>
        <taxon>fabids</taxon>
        <taxon>Fabales</taxon>
        <taxon>Fabaceae</taxon>
        <taxon>Papilionoideae</taxon>
        <taxon>50 kb inversion clade</taxon>
        <taxon>NPAAA clade</taxon>
        <taxon>indigoferoid/millettioid clade</taxon>
        <taxon>Phaseoleae</taxon>
        <taxon>Vigna</taxon>
    </lineage>
</organism>
<dbReference type="InterPro" id="IPR013210">
    <property type="entry name" value="LRR_N_plant-typ"/>
</dbReference>
<dbReference type="Gene3D" id="3.80.10.10">
    <property type="entry name" value="Ribonuclease Inhibitor"/>
    <property type="match status" value="1"/>
</dbReference>
<evidence type="ECO:0000256" key="4">
    <source>
        <dbReference type="ARBA" id="ARBA00022729"/>
    </source>
</evidence>
<evidence type="ECO:0000256" key="1">
    <source>
        <dbReference type="ARBA" id="ARBA00004167"/>
    </source>
</evidence>
<keyword evidence="6 11" id="KW-1133">Transmembrane helix</keyword>
<keyword evidence="4" id="KW-0732">Signal</keyword>
<dbReference type="Gramene" id="KOM30103">
    <property type="protein sequence ID" value="KOM30103"/>
    <property type="gene ID" value="LR48_Vigan879s000700"/>
</dbReference>
<name>A0A0L9THL1_PHAAN</name>
<dbReference type="AlphaFoldDB" id="A0A0L9THL1"/>
<dbReference type="Pfam" id="PF08263">
    <property type="entry name" value="LRRNT_2"/>
    <property type="match status" value="1"/>
</dbReference>
<feature type="domain" description="Leucine-rich repeat-containing N-terminal plant-type" evidence="12">
    <location>
        <begin position="179"/>
        <end position="212"/>
    </location>
</feature>
<evidence type="ECO:0000256" key="5">
    <source>
        <dbReference type="ARBA" id="ARBA00022737"/>
    </source>
</evidence>
<proteinExistence type="predicted"/>
<keyword evidence="8" id="KW-0675">Receptor</keyword>
<dbReference type="InterPro" id="IPR052422">
    <property type="entry name" value="Auxin_Ser/Thr_Kinase"/>
</dbReference>
<evidence type="ECO:0000256" key="2">
    <source>
        <dbReference type="ARBA" id="ARBA00022614"/>
    </source>
</evidence>
<evidence type="ECO:0000256" key="8">
    <source>
        <dbReference type="ARBA" id="ARBA00023170"/>
    </source>
</evidence>
<dbReference type="PANTHER" id="PTHR47986">
    <property type="entry name" value="OSJNBA0070M12.3 PROTEIN"/>
    <property type="match status" value="1"/>
</dbReference>
<dbReference type="EMBL" id="KQ258571">
    <property type="protein sequence ID" value="KOM30103.1"/>
    <property type="molecule type" value="Genomic_DNA"/>
</dbReference>
<evidence type="ECO:0000259" key="12">
    <source>
        <dbReference type="Pfam" id="PF08263"/>
    </source>
</evidence>
<gene>
    <name evidence="13" type="ORF">LR48_Vigan879s000700</name>
</gene>
<evidence type="ECO:0000256" key="9">
    <source>
        <dbReference type="ARBA" id="ARBA00023180"/>
    </source>
</evidence>
<feature type="transmembrane region" description="Helical" evidence="11">
    <location>
        <begin position="155"/>
        <end position="177"/>
    </location>
</feature>
<accession>A0A0L9THL1</accession>
<evidence type="ECO:0000256" key="7">
    <source>
        <dbReference type="ARBA" id="ARBA00023136"/>
    </source>
</evidence>
<dbReference type="GO" id="GO:0016020">
    <property type="term" value="C:membrane"/>
    <property type="evidence" value="ECO:0007669"/>
    <property type="project" value="UniProtKB-SubCell"/>
</dbReference>
<dbReference type="PANTHER" id="PTHR47986:SF6">
    <property type="entry name" value="TRANSFERASE, PROTEIN KINASE RLK-PELLE-LRR-IX FAMILY-RELATED"/>
    <property type="match status" value="1"/>
</dbReference>
<evidence type="ECO:0000256" key="10">
    <source>
        <dbReference type="SAM" id="Coils"/>
    </source>
</evidence>
<evidence type="ECO:0000313" key="13">
    <source>
        <dbReference type="EMBL" id="KOM30103.1"/>
    </source>
</evidence>
<evidence type="ECO:0000256" key="11">
    <source>
        <dbReference type="SAM" id="Phobius"/>
    </source>
</evidence>
<keyword evidence="5" id="KW-0677">Repeat</keyword>
<feature type="coiled-coil region" evidence="10">
    <location>
        <begin position="17"/>
        <end position="55"/>
    </location>
</feature>
<dbReference type="InterPro" id="IPR032675">
    <property type="entry name" value="LRR_dom_sf"/>
</dbReference>
<keyword evidence="9" id="KW-0325">Glycoprotein</keyword>
<evidence type="ECO:0000313" key="14">
    <source>
        <dbReference type="Proteomes" id="UP000053144"/>
    </source>
</evidence>
<evidence type="ECO:0000256" key="3">
    <source>
        <dbReference type="ARBA" id="ARBA00022692"/>
    </source>
</evidence>
<keyword evidence="3 11" id="KW-0812">Transmembrane</keyword>
<dbReference type="Proteomes" id="UP000053144">
    <property type="component" value="Unassembled WGS sequence"/>
</dbReference>
<protein>
    <recommendedName>
        <fullName evidence="12">Leucine-rich repeat-containing N-terminal plant-type domain-containing protein</fullName>
    </recommendedName>
</protein>
<keyword evidence="7 11" id="KW-0472">Membrane</keyword>
<evidence type="ECO:0000256" key="6">
    <source>
        <dbReference type="ARBA" id="ARBA00022989"/>
    </source>
</evidence>
<comment type="subcellular location">
    <subcellularLocation>
        <location evidence="1">Membrane</location>
        <topology evidence="1">Single-pass membrane protein</topology>
    </subcellularLocation>
</comment>
<keyword evidence="10" id="KW-0175">Coiled coil</keyword>
<sequence>MASRSPPSSDVDPYDTNQMLNEVLRALQQQNVTLIQQNTIALQNLEAARVSAENARVSADTTQRQFLDVMTSGRIPTGPSSSAAPTKEWSLENFLQHHPAKFNGKCSPDEADQWLRDMERVYNAKRCPDENRFLESSRAFLSAISVIVRKPHRDLMGFVSWLAVLLLFCAGFECAWCQDDAVMNKLKKAINEPSGLQWNDPGVCKWKHVKCSAMKRVTAIQIGGQWRPVSHAVL</sequence>